<name>A0A7G9PIX4_9GEMI</name>
<keyword evidence="1" id="KW-1133">Transmembrane helix</keyword>
<reference evidence="2" key="1">
    <citation type="submission" date="2020-04" db="EMBL/GenBank/DDBJ databases">
        <authorList>
            <person name="Gaur R.K."/>
            <person name="Marwal A."/>
        </authorList>
    </citation>
    <scope>NUCLEOTIDE SEQUENCE</scope>
    <source>
        <strain evidence="2">GKP-09</strain>
    </source>
</reference>
<evidence type="ECO:0000313" key="2">
    <source>
        <dbReference type="EMBL" id="QNN30757.1"/>
    </source>
</evidence>
<sequence>MSTCHIQQQSILSMIFVLPSFLVIINYVIINTKKSSNYRLLFGCILSSSNSRLKPP</sequence>
<organism evidence="2">
    <name type="scientific">Tomato leaf curl virus</name>
    <dbReference type="NCBI Taxonomy" id="28350"/>
    <lineage>
        <taxon>Viruses</taxon>
        <taxon>Monodnaviria</taxon>
        <taxon>Shotokuvirae</taxon>
        <taxon>Cressdnaviricota</taxon>
        <taxon>Repensiviricetes</taxon>
        <taxon>Geplafuvirales</taxon>
        <taxon>Geminiviridae</taxon>
        <taxon>Begomovirus</taxon>
        <taxon>Begomovirus solanumaustraliaense</taxon>
    </lineage>
</organism>
<dbReference type="EMBL" id="MT385305">
    <property type="protein sequence ID" value="QNN30757.1"/>
    <property type="molecule type" value="Genomic_DNA"/>
</dbReference>
<evidence type="ECO:0000256" key="1">
    <source>
        <dbReference type="SAM" id="Phobius"/>
    </source>
</evidence>
<proteinExistence type="predicted"/>
<accession>A0A7G9PIX4</accession>
<keyword evidence="1" id="KW-0812">Transmembrane</keyword>
<feature type="transmembrane region" description="Helical" evidence="1">
    <location>
        <begin position="12"/>
        <end position="30"/>
    </location>
</feature>
<protein>
    <submittedName>
        <fullName evidence="2">AC5</fullName>
    </submittedName>
</protein>
<keyword evidence="1" id="KW-0472">Membrane</keyword>